<dbReference type="AlphaFoldDB" id="E4XQ44"/>
<evidence type="ECO:0000313" key="1">
    <source>
        <dbReference type="EMBL" id="CBY11930.1"/>
    </source>
</evidence>
<accession>E4XQ44</accession>
<dbReference type="EMBL" id="FN653100">
    <property type="protein sequence ID" value="CBY11930.1"/>
    <property type="molecule type" value="Genomic_DNA"/>
</dbReference>
<name>E4XQ44_OIKDI</name>
<sequence>MIRRLTLLNSPHCHFIFTFLTSSHRGPHKLDRSPGCWMKLSLPLLAGLAQAQEAYKSERFVYVLETLPGDGIVSGYSTSYRPMELMYLNDIREQLPSILDVNVEAMGQNGQVATARRINKFVYRHFYQRNLETFNYYLIMQAMYQGDESQAAVQAAITAALGVNAKFDGDAYFTQAMELNPDFTFQEPGLYHESCRTAGQECRYFDVNTQGCYEAYQGVIDLADQTAYDAAVANLTSTFSNEWDTFYGNGTSFPGYVSKTIEITDLTAIVDEGATGSSLSWNEKKAGSSDDVELEIAGEYARENSQNLYKVCFNLDTRFEEIEFAEIRHISEYETDSELYMKTLQSYDLTTQSADYSYICEAPDCEPRKYLIKHNCLNSSQSQVKCR</sequence>
<reference evidence="1" key="1">
    <citation type="journal article" date="2010" name="Science">
        <title>Plasticity of animal genome architecture unmasked by rapid evolution of a pelagic tunicate.</title>
        <authorList>
            <person name="Denoeud F."/>
            <person name="Henriet S."/>
            <person name="Mungpakdee S."/>
            <person name="Aury J.M."/>
            <person name="Da Silva C."/>
            <person name="Brinkmann H."/>
            <person name="Mikhaleva J."/>
            <person name="Olsen L.C."/>
            <person name="Jubin C."/>
            <person name="Canestro C."/>
            <person name="Bouquet J.M."/>
            <person name="Danks G."/>
            <person name="Poulain J."/>
            <person name="Campsteijn C."/>
            <person name="Adamski M."/>
            <person name="Cross I."/>
            <person name="Yadetie F."/>
            <person name="Muffato M."/>
            <person name="Louis A."/>
            <person name="Butcher S."/>
            <person name="Tsagkogeorga G."/>
            <person name="Konrad A."/>
            <person name="Singh S."/>
            <person name="Jensen M.F."/>
            <person name="Cong E.H."/>
            <person name="Eikeseth-Otteraa H."/>
            <person name="Noel B."/>
            <person name="Anthouard V."/>
            <person name="Porcel B.M."/>
            <person name="Kachouri-Lafond R."/>
            <person name="Nishino A."/>
            <person name="Ugolini M."/>
            <person name="Chourrout P."/>
            <person name="Nishida H."/>
            <person name="Aasland R."/>
            <person name="Huzurbazar S."/>
            <person name="Westhof E."/>
            <person name="Delsuc F."/>
            <person name="Lehrach H."/>
            <person name="Reinhardt R."/>
            <person name="Weissenbach J."/>
            <person name="Roy S.W."/>
            <person name="Artiguenave F."/>
            <person name="Postlethwait J.H."/>
            <person name="Manak J.R."/>
            <person name="Thompson E.M."/>
            <person name="Jaillon O."/>
            <person name="Du Pasquier L."/>
            <person name="Boudinot P."/>
            <person name="Liberles D.A."/>
            <person name="Volff J.N."/>
            <person name="Philippe H."/>
            <person name="Lenhard B."/>
            <person name="Roest Crollius H."/>
            <person name="Wincker P."/>
            <person name="Chourrout D."/>
        </authorList>
    </citation>
    <scope>NUCLEOTIDE SEQUENCE [LARGE SCALE GENOMIC DNA]</scope>
</reference>
<dbReference type="OrthoDB" id="10406723at2759"/>
<protein>
    <submittedName>
        <fullName evidence="1">Uncharacterized protein</fullName>
    </submittedName>
</protein>
<gene>
    <name evidence="1" type="ORF">GSOID_T00017336001</name>
</gene>
<dbReference type="Proteomes" id="UP000001307">
    <property type="component" value="Unassembled WGS sequence"/>
</dbReference>
<proteinExistence type="predicted"/>
<keyword evidence="2" id="KW-1185">Reference proteome</keyword>
<dbReference type="InParanoid" id="E4XQ44"/>
<organism evidence="1">
    <name type="scientific">Oikopleura dioica</name>
    <name type="common">Tunicate</name>
    <dbReference type="NCBI Taxonomy" id="34765"/>
    <lineage>
        <taxon>Eukaryota</taxon>
        <taxon>Metazoa</taxon>
        <taxon>Chordata</taxon>
        <taxon>Tunicata</taxon>
        <taxon>Appendicularia</taxon>
        <taxon>Copelata</taxon>
        <taxon>Oikopleuridae</taxon>
        <taxon>Oikopleura</taxon>
    </lineage>
</organism>
<evidence type="ECO:0000313" key="2">
    <source>
        <dbReference type="Proteomes" id="UP000001307"/>
    </source>
</evidence>